<protein>
    <submittedName>
        <fullName evidence="2">Uncharacterized protein</fullName>
    </submittedName>
</protein>
<keyword evidence="3" id="KW-1185">Reference proteome</keyword>
<feature type="transmembrane region" description="Helical" evidence="1">
    <location>
        <begin position="187"/>
        <end position="206"/>
    </location>
</feature>
<keyword evidence="1" id="KW-0472">Membrane</keyword>
<accession>A0ABW3H6J1</accession>
<feature type="transmembrane region" description="Helical" evidence="1">
    <location>
        <begin position="157"/>
        <end position="178"/>
    </location>
</feature>
<evidence type="ECO:0000313" key="2">
    <source>
        <dbReference type="EMBL" id="MFD0946427.1"/>
    </source>
</evidence>
<dbReference type="RefSeq" id="WP_264943796.1">
    <property type="nucleotide sequence ID" value="NZ_JAPDRA010000003.1"/>
</dbReference>
<evidence type="ECO:0000313" key="3">
    <source>
        <dbReference type="Proteomes" id="UP001596977"/>
    </source>
</evidence>
<dbReference type="EMBL" id="JBHTJG010000003">
    <property type="protein sequence ID" value="MFD0946427.1"/>
    <property type="molecule type" value="Genomic_DNA"/>
</dbReference>
<name>A0ABW3H6J1_9SPHN</name>
<sequence length="394" mass="41121">MDNVPATVTQGQAPARRGGALDKVKQGTLRALGKVRSEAGEAIEAAGVSVERLHRRLILVAAGLLLMIFLGALARSLGAAWINYVLIALFGLGALYAFVQPWHVAGILALGGGVALARDMGTAGGALLGYAKLLGRVFLALLIPLLLFALAPGDASLASSLPFVVLAPVVVLAMWLFGRIAPGVEKFLFVALPMAALLISVVNMLIPERMLAALGVPAWLRTARPQDDELARLESAIERRKNEQRAAQLREIRRKIETGEALSAADEAVVAAAKQDRVTLTGWIDGQLKALSDKLGSSGQAAAAPKAPPLPPPGTVAIPDRGWSTGVAVPAGFRLCQSSNARVQCHASGAAPGVWRDAAQCGTVPVDAMRFRSKARGFALSYSFVAAGSACPSR</sequence>
<feature type="transmembrane region" description="Helical" evidence="1">
    <location>
        <begin position="133"/>
        <end position="151"/>
    </location>
</feature>
<proteinExistence type="predicted"/>
<evidence type="ECO:0000256" key="1">
    <source>
        <dbReference type="SAM" id="Phobius"/>
    </source>
</evidence>
<comment type="caution">
    <text evidence="2">The sequence shown here is derived from an EMBL/GenBank/DDBJ whole genome shotgun (WGS) entry which is preliminary data.</text>
</comment>
<reference evidence="3" key="1">
    <citation type="journal article" date="2019" name="Int. J. Syst. Evol. Microbiol.">
        <title>The Global Catalogue of Microorganisms (GCM) 10K type strain sequencing project: providing services to taxonomists for standard genome sequencing and annotation.</title>
        <authorList>
            <consortium name="The Broad Institute Genomics Platform"/>
            <consortium name="The Broad Institute Genome Sequencing Center for Infectious Disease"/>
            <person name="Wu L."/>
            <person name="Ma J."/>
        </authorList>
    </citation>
    <scope>NUCLEOTIDE SEQUENCE [LARGE SCALE GENOMIC DNA]</scope>
    <source>
        <strain evidence="3">CCUG 62982</strain>
    </source>
</reference>
<organism evidence="2 3">
    <name type="scientific">Sphingomonas canadensis</name>
    <dbReference type="NCBI Taxonomy" id="1219257"/>
    <lineage>
        <taxon>Bacteria</taxon>
        <taxon>Pseudomonadati</taxon>
        <taxon>Pseudomonadota</taxon>
        <taxon>Alphaproteobacteria</taxon>
        <taxon>Sphingomonadales</taxon>
        <taxon>Sphingomonadaceae</taxon>
        <taxon>Sphingomonas</taxon>
    </lineage>
</organism>
<feature type="transmembrane region" description="Helical" evidence="1">
    <location>
        <begin position="104"/>
        <end position="121"/>
    </location>
</feature>
<keyword evidence="1" id="KW-1133">Transmembrane helix</keyword>
<gene>
    <name evidence="2" type="ORF">ACFQ1E_08770</name>
</gene>
<feature type="transmembrane region" description="Helical" evidence="1">
    <location>
        <begin position="57"/>
        <end position="74"/>
    </location>
</feature>
<dbReference type="Proteomes" id="UP001596977">
    <property type="component" value="Unassembled WGS sequence"/>
</dbReference>
<keyword evidence="1" id="KW-0812">Transmembrane</keyword>